<evidence type="ECO:0000313" key="3">
    <source>
        <dbReference type="Proteomes" id="UP000243451"/>
    </source>
</evidence>
<proteinExistence type="predicted"/>
<name>A0A2P4ESQ8_9GAMM</name>
<feature type="chain" id="PRO_5015157159" evidence="1">
    <location>
        <begin position="21"/>
        <end position="219"/>
    </location>
</feature>
<evidence type="ECO:0000313" key="2">
    <source>
        <dbReference type="EMBL" id="POB02058.1"/>
    </source>
</evidence>
<dbReference type="OrthoDB" id="6892761at2"/>
<sequence length="219" mass="24096">MRILIAALSGLLMASQAAFAEQPKLFKDWAYKTPMASFSQELGFYDCAADFGAKAVCIDDVEFLGHPFGAVLSPTEGSLAEVMLVAEFDYDLYVKLMGALAGGFTLISMRGANDQLDLLEALQVSRNSQQFQSRLNDYETLGLSQGQLTYTFIEQSGDVVRRFSTASAAAFAAPETARLAELVVYEDEYESTLLVKFALPTLSRESARESMQRMPVEDF</sequence>
<comment type="caution">
    <text evidence="2">The sequence shown here is derived from an EMBL/GenBank/DDBJ whole genome shotgun (WGS) entry which is preliminary data.</text>
</comment>
<dbReference type="EMBL" id="PPSK01000015">
    <property type="protein sequence ID" value="POB02058.1"/>
    <property type="molecule type" value="Genomic_DNA"/>
</dbReference>
<evidence type="ECO:0000256" key="1">
    <source>
        <dbReference type="SAM" id="SignalP"/>
    </source>
</evidence>
<keyword evidence="3" id="KW-1185">Reference proteome</keyword>
<dbReference type="RefSeq" id="WP_104739199.1">
    <property type="nucleotide sequence ID" value="NZ_BMHR01000004.1"/>
</dbReference>
<gene>
    <name evidence="2" type="ORF">C1949_14530</name>
</gene>
<organism evidence="2 3">
    <name type="scientific">Halopseudomonas oceani</name>
    <dbReference type="NCBI Taxonomy" id="1708783"/>
    <lineage>
        <taxon>Bacteria</taxon>
        <taxon>Pseudomonadati</taxon>
        <taxon>Pseudomonadota</taxon>
        <taxon>Gammaproteobacteria</taxon>
        <taxon>Pseudomonadales</taxon>
        <taxon>Pseudomonadaceae</taxon>
        <taxon>Halopseudomonas</taxon>
    </lineage>
</organism>
<reference evidence="2 3" key="1">
    <citation type="submission" date="2018-01" db="EMBL/GenBank/DDBJ databases">
        <title>Draft genome of the type strain Pseudomonas oceani DSM 100277 isolated from the deep water in Okinawa trough, northwestern Pacific Ocean.</title>
        <authorList>
            <person name="Gomila M."/>
            <person name="Mulet M."/>
            <person name="Garcia-Valdes E."/>
            <person name="Lalucat J."/>
        </authorList>
    </citation>
    <scope>NUCLEOTIDE SEQUENCE [LARGE SCALE GENOMIC DNA]</scope>
    <source>
        <strain evidence="2 3">DSM 100277</strain>
    </source>
</reference>
<keyword evidence="1" id="KW-0732">Signal</keyword>
<dbReference type="Proteomes" id="UP000243451">
    <property type="component" value="Unassembled WGS sequence"/>
</dbReference>
<feature type="signal peptide" evidence="1">
    <location>
        <begin position="1"/>
        <end position="20"/>
    </location>
</feature>
<dbReference type="AlphaFoldDB" id="A0A2P4ESQ8"/>
<accession>A0A2P4ESQ8</accession>
<protein>
    <submittedName>
        <fullName evidence="2">Uncharacterized protein</fullName>
    </submittedName>
</protein>